<evidence type="ECO:0000259" key="1">
    <source>
        <dbReference type="Pfam" id="PF13614"/>
    </source>
</evidence>
<dbReference type="CDD" id="cd02042">
    <property type="entry name" value="ParAB_family"/>
    <property type="match status" value="1"/>
</dbReference>
<gene>
    <name evidence="2" type="ORF">C457_13479</name>
</gene>
<dbReference type="AlphaFoldDB" id="M0G464"/>
<organism evidence="2 3">
    <name type="scientific">Haloferax prahovense (strain DSM 18310 / JCM 13924 / TL6)</name>
    <dbReference type="NCBI Taxonomy" id="1227461"/>
    <lineage>
        <taxon>Archaea</taxon>
        <taxon>Methanobacteriati</taxon>
        <taxon>Methanobacteriota</taxon>
        <taxon>Stenosarchaea group</taxon>
        <taxon>Halobacteria</taxon>
        <taxon>Halobacteriales</taxon>
        <taxon>Haloferacaceae</taxon>
        <taxon>Haloferax</taxon>
    </lineage>
</organism>
<reference evidence="2 3" key="1">
    <citation type="journal article" date="2014" name="PLoS Genet.">
        <title>Phylogenetically driven sequencing of extremely halophilic archaea reveals strategies for static and dynamic osmo-response.</title>
        <authorList>
            <person name="Becker E.A."/>
            <person name="Seitzer P.M."/>
            <person name="Tritt A."/>
            <person name="Larsen D."/>
            <person name="Krusor M."/>
            <person name="Yao A.I."/>
            <person name="Wu D."/>
            <person name="Madern D."/>
            <person name="Eisen J.A."/>
            <person name="Darling A.E."/>
            <person name="Facciotti M.T."/>
        </authorList>
    </citation>
    <scope>NUCLEOTIDE SEQUENCE [LARGE SCALE GENOMIC DNA]</scope>
    <source>
        <strain evidence="3">DSM 18310 / JCM 13924 / TL6</strain>
    </source>
</reference>
<dbReference type="PANTHER" id="PTHR13696">
    <property type="entry name" value="P-LOOP CONTAINING NUCLEOSIDE TRIPHOSPHATE HYDROLASE"/>
    <property type="match status" value="1"/>
</dbReference>
<dbReference type="InterPro" id="IPR025669">
    <property type="entry name" value="AAA_dom"/>
</dbReference>
<dbReference type="InterPro" id="IPR050678">
    <property type="entry name" value="DNA_Partitioning_ATPase"/>
</dbReference>
<evidence type="ECO:0000313" key="3">
    <source>
        <dbReference type="Proteomes" id="UP000011559"/>
    </source>
</evidence>
<dbReference type="PANTHER" id="PTHR13696:SF99">
    <property type="entry name" value="COBYRINIC ACID AC-DIAMIDE SYNTHASE"/>
    <property type="match status" value="1"/>
</dbReference>
<feature type="domain" description="AAA" evidence="1">
    <location>
        <begin position="7"/>
        <end position="120"/>
    </location>
</feature>
<protein>
    <submittedName>
        <fullName evidence="2">ParA domain-containing protein</fullName>
    </submittedName>
</protein>
<comment type="caution">
    <text evidence="2">The sequence shown here is derived from an EMBL/GenBank/DDBJ whole genome shotgun (WGS) entry which is preliminary data.</text>
</comment>
<dbReference type="Proteomes" id="UP000011559">
    <property type="component" value="Unassembled WGS sequence"/>
</dbReference>
<dbReference type="InterPro" id="IPR027417">
    <property type="entry name" value="P-loop_NTPase"/>
</dbReference>
<dbReference type="SUPFAM" id="SSF52540">
    <property type="entry name" value="P-loop containing nucleoside triphosphate hydrolases"/>
    <property type="match status" value="1"/>
</dbReference>
<dbReference type="Gene3D" id="3.40.50.300">
    <property type="entry name" value="P-loop containing nucleotide triphosphate hydrolases"/>
    <property type="match status" value="1"/>
</dbReference>
<sequence length="204" mass="22984">MSLHDILSDLSKQDQINEIIRSHDEFDIVPAHAQMFQTESELTSAIRREERLQLALAELNKEYEFILIDCPPNLGALTNNAFLAAEHILLPARPTSKSIKAIELLMHQKSALENGYSTNIDIVGVVGNEVSYDNESKEMMDWFEETFESIAPIFAVRSRVALQRAADNSGSIFAYSVDCDMEAEYLRIAESLVDEAWQEGRTDA</sequence>
<keyword evidence="3" id="KW-1185">Reference proteome</keyword>
<accession>M0G464</accession>
<evidence type="ECO:0000313" key="2">
    <source>
        <dbReference type="EMBL" id="ELZ67051.1"/>
    </source>
</evidence>
<dbReference type="EMBL" id="AOLG01000047">
    <property type="protein sequence ID" value="ELZ67051.1"/>
    <property type="molecule type" value="Genomic_DNA"/>
</dbReference>
<name>M0G464_HALPT</name>
<proteinExistence type="predicted"/>
<dbReference type="Pfam" id="PF13614">
    <property type="entry name" value="AAA_31"/>
    <property type="match status" value="1"/>
</dbReference>